<sequence length="116" mass="13478">MVSTDSFAVLAEPARRDILDQLRLGESSVTELVARLRLSQPSVSKHLKVLREAGFVSTTFAAQRRIYRLELTRLKVVDEWLNGYRAMWTHNLDAFEEHLNTTSQRQEPARVHDRHH</sequence>
<dbReference type="PROSITE" id="PS50987">
    <property type="entry name" value="HTH_ARSR_2"/>
    <property type="match status" value="1"/>
</dbReference>
<reference evidence="5 6" key="1">
    <citation type="journal article" date="2013" name="Genome Announc.">
        <title>Draft genome sequence of MKD8, a conjugal recipient Mycobacterium smegmatis strain.</title>
        <authorList>
            <person name="Gray T.A."/>
            <person name="Palumbo M.J."/>
            <person name="Derbyshire K.M."/>
        </authorList>
    </citation>
    <scope>NUCLEOTIDE SEQUENCE [LARGE SCALE GENOMIC DNA]</scope>
    <source>
        <strain evidence="5 6">MKD8</strain>
    </source>
</reference>
<dbReference type="RefSeq" id="WP_003894828.1">
    <property type="nucleotide sequence ID" value="NZ_CP027541.1"/>
</dbReference>
<evidence type="ECO:0000313" key="6">
    <source>
        <dbReference type="Proteomes" id="UP000011200"/>
    </source>
</evidence>
<dbReference type="InterPro" id="IPR036390">
    <property type="entry name" value="WH_DNA-bd_sf"/>
</dbReference>
<dbReference type="NCBIfam" id="NF033788">
    <property type="entry name" value="HTH_metalloreg"/>
    <property type="match status" value="1"/>
</dbReference>
<keyword evidence="3" id="KW-0804">Transcription</keyword>
<dbReference type="Pfam" id="PF01022">
    <property type="entry name" value="HTH_5"/>
    <property type="match status" value="1"/>
</dbReference>
<reference evidence="6" key="2">
    <citation type="submission" date="2018-03" db="EMBL/GenBank/DDBJ databases">
        <authorList>
            <person name="Derbyshire K."/>
            <person name="Gray T.A."/>
            <person name="Champion M."/>
        </authorList>
    </citation>
    <scope>NUCLEOTIDE SEQUENCE [LARGE SCALE GENOMIC DNA]</scope>
    <source>
        <strain evidence="6">MKD8</strain>
    </source>
</reference>
<dbReference type="Gene3D" id="1.10.10.10">
    <property type="entry name" value="Winged helix-like DNA-binding domain superfamily/Winged helix DNA-binding domain"/>
    <property type="match status" value="1"/>
</dbReference>
<evidence type="ECO:0000313" key="5">
    <source>
        <dbReference type="EMBL" id="AWT54360.1"/>
    </source>
</evidence>
<dbReference type="PANTHER" id="PTHR33154">
    <property type="entry name" value="TRANSCRIPTIONAL REGULATOR, ARSR FAMILY"/>
    <property type="match status" value="1"/>
</dbReference>
<evidence type="ECO:0000259" key="4">
    <source>
        <dbReference type="PROSITE" id="PS50987"/>
    </source>
</evidence>
<dbReference type="SUPFAM" id="SSF46785">
    <property type="entry name" value="Winged helix' DNA-binding domain"/>
    <property type="match status" value="1"/>
</dbReference>
<accession>A0A2U9PRE5</accession>
<dbReference type="InterPro" id="IPR001845">
    <property type="entry name" value="HTH_ArsR_DNA-bd_dom"/>
</dbReference>
<dbReference type="GO" id="GO:0003700">
    <property type="term" value="F:DNA-binding transcription factor activity"/>
    <property type="evidence" value="ECO:0007669"/>
    <property type="project" value="InterPro"/>
</dbReference>
<dbReference type="Proteomes" id="UP000011200">
    <property type="component" value="Chromosome"/>
</dbReference>
<dbReference type="InterPro" id="IPR036388">
    <property type="entry name" value="WH-like_DNA-bd_sf"/>
</dbReference>
<gene>
    <name evidence="5" type="ORF">D806_033880</name>
</gene>
<keyword evidence="1" id="KW-0805">Transcription regulation</keyword>
<dbReference type="GO" id="GO:0003677">
    <property type="term" value="F:DNA binding"/>
    <property type="evidence" value="ECO:0007669"/>
    <property type="project" value="UniProtKB-KW"/>
</dbReference>
<evidence type="ECO:0000256" key="1">
    <source>
        <dbReference type="ARBA" id="ARBA00023015"/>
    </source>
</evidence>
<dbReference type="PANTHER" id="PTHR33154:SF33">
    <property type="entry name" value="TRANSCRIPTIONAL REPRESSOR SDPR"/>
    <property type="match status" value="1"/>
</dbReference>
<dbReference type="InterPro" id="IPR011991">
    <property type="entry name" value="ArsR-like_HTH"/>
</dbReference>
<dbReference type="PRINTS" id="PR00778">
    <property type="entry name" value="HTHARSR"/>
</dbReference>
<organism evidence="5 6">
    <name type="scientific">Mycolicibacterium smegmatis (strain MKD8)</name>
    <name type="common">Mycobacterium smegmatis</name>
    <dbReference type="NCBI Taxonomy" id="1214915"/>
    <lineage>
        <taxon>Bacteria</taxon>
        <taxon>Bacillati</taxon>
        <taxon>Actinomycetota</taxon>
        <taxon>Actinomycetes</taxon>
        <taxon>Mycobacteriales</taxon>
        <taxon>Mycobacteriaceae</taxon>
        <taxon>Mycolicibacterium</taxon>
    </lineage>
</organism>
<dbReference type="SMART" id="SM00418">
    <property type="entry name" value="HTH_ARSR"/>
    <property type="match status" value="1"/>
</dbReference>
<feature type="domain" description="HTH arsR-type" evidence="4">
    <location>
        <begin position="1"/>
        <end position="89"/>
    </location>
</feature>
<evidence type="ECO:0000256" key="2">
    <source>
        <dbReference type="ARBA" id="ARBA00023125"/>
    </source>
</evidence>
<proteinExistence type="predicted"/>
<dbReference type="EMBL" id="CP027541">
    <property type="protein sequence ID" value="AWT54360.1"/>
    <property type="molecule type" value="Genomic_DNA"/>
</dbReference>
<protein>
    <submittedName>
        <fullName evidence="5">Transcriptional regulator, ArsR family protein</fullName>
    </submittedName>
</protein>
<dbReference type="CDD" id="cd00090">
    <property type="entry name" value="HTH_ARSR"/>
    <property type="match status" value="1"/>
</dbReference>
<dbReference type="AlphaFoldDB" id="A0A2U9PRE5"/>
<dbReference type="InterPro" id="IPR051081">
    <property type="entry name" value="HTH_MetalResp_TranReg"/>
</dbReference>
<name>A0A2U9PRE5_MYCSE</name>
<keyword evidence="2" id="KW-0238">DNA-binding</keyword>
<evidence type="ECO:0000256" key="3">
    <source>
        <dbReference type="ARBA" id="ARBA00023163"/>
    </source>
</evidence>